<reference evidence="1 2" key="1">
    <citation type="submission" date="2021-06" db="EMBL/GenBank/DDBJ databases">
        <authorList>
            <person name="Kallberg Y."/>
            <person name="Tangrot J."/>
            <person name="Rosling A."/>
        </authorList>
    </citation>
    <scope>NUCLEOTIDE SEQUENCE [LARGE SCALE GENOMIC DNA]</scope>
    <source>
        <strain evidence="1 2">120-4 pot B 10/14</strain>
    </source>
</reference>
<dbReference type="EMBL" id="CAJVQB010003956">
    <property type="protein sequence ID" value="CAG8622652.1"/>
    <property type="molecule type" value="Genomic_DNA"/>
</dbReference>
<gene>
    <name evidence="1" type="ORF">GMARGA_LOCUS7922</name>
</gene>
<evidence type="ECO:0000313" key="2">
    <source>
        <dbReference type="Proteomes" id="UP000789901"/>
    </source>
</evidence>
<dbReference type="InterPro" id="IPR021109">
    <property type="entry name" value="Peptidase_aspartic_dom_sf"/>
</dbReference>
<evidence type="ECO:0000313" key="1">
    <source>
        <dbReference type="EMBL" id="CAG8622652.1"/>
    </source>
</evidence>
<dbReference type="CDD" id="cd00303">
    <property type="entry name" value="retropepsin_like"/>
    <property type="match status" value="1"/>
</dbReference>
<organism evidence="1 2">
    <name type="scientific">Gigaspora margarita</name>
    <dbReference type="NCBI Taxonomy" id="4874"/>
    <lineage>
        <taxon>Eukaryota</taxon>
        <taxon>Fungi</taxon>
        <taxon>Fungi incertae sedis</taxon>
        <taxon>Mucoromycota</taxon>
        <taxon>Glomeromycotina</taxon>
        <taxon>Glomeromycetes</taxon>
        <taxon>Diversisporales</taxon>
        <taxon>Gigasporaceae</taxon>
        <taxon>Gigaspora</taxon>
    </lineage>
</organism>
<name>A0ABN7UNE0_GIGMA</name>
<proteinExistence type="predicted"/>
<comment type="caution">
    <text evidence="1">The sequence shown here is derived from an EMBL/GenBank/DDBJ whole genome shotgun (WGS) entry which is preliminary data.</text>
</comment>
<keyword evidence="2" id="KW-1185">Reference proteome</keyword>
<dbReference type="Gene3D" id="2.40.70.10">
    <property type="entry name" value="Acid Proteases"/>
    <property type="match status" value="1"/>
</dbReference>
<feature type="non-terminal residue" evidence="1">
    <location>
        <position position="283"/>
    </location>
</feature>
<accession>A0ABN7UNE0</accession>
<dbReference type="Proteomes" id="UP000789901">
    <property type="component" value="Unassembled WGS sequence"/>
</dbReference>
<protein>
    <submittedName>
        <fullName evidence="1">32840_t:CDS:1</fullName>
    </submittedName>
</protein>
<sequence length="283" mass="32131">MGSQGNTIENREATGNVYPQTQALVAQLEQDLDKSECASTSTNPSVAELIEVYTAKRRKDNARKAVEAQVNSELIILILDSGSSGCVVLASFLKKAEISIDRPSTIMMIGVYSEQKRSLGEIDRFPVTIGTKTITSKTVVTEAANYAVIEEKETDLEDKSKDDEYEEKNFRRTINKRCERCLKEGHEEEDCVLRKNLNDWTICLMGEIKNEGKTFNLEKIKLLNKYRDIFAHEPAQLRRTTIVQHEIHIEEGPPIKQRYYSISKLKQEFIGKEIGRPKETGLI</sequence>